<keyword evidence="8" id="KW-1185">Reference proteome</keyword>
<evidence type="ECO:0000313" key="8">
    <source>
        <dbReference type="Proteomes" id="UP000789572"/>
    </source>
</evidence>
<keyword evidence="2" id="KW-0540">Nuclease</keyword>
<gene>
    <name evidence="7" type="ORF">POCULU_LOCUS4756</name>
</gene>
<dbReference type="SUPFAM" id="SSF54211">
    <property type="entry name" value="Ribosomal protein S5 domain 2-like"/>
    <property type="match status" value="1"/>
</dbReference>
<dbReference type="AlphaFoldDB" id="A0A9N9AXW4"/>
<keyword evidence="5" id="KW-0694">RNA-binding</keyword>
<evidence type="ECO:0000256" key="6">
    <source>
        <dbReference type="SAM" id="MobiDB-lite"/>
    </source>
</evidence>
<comment type="caution">
    <text evidence="7">The sequence shown here is derived from an EMBL/GenBank/DDBJ whole genome shotgun (WGS) entry which is preliminary data.</text>
</comment>
<dbReference type="EMBL" id="CAJVPJ010000643">
    <property type="protein sequence ID" value="CAG8545621.1"/>
    <property type="molecule type" value="Genomic_DNA"/>
</dbReference>
<dbReference type="Gene3D" id="3.30.230.10">
    <property type="match status" value="1"/>
</dbReference>
<feature type="region of interest" description="Disordered" evidence="6">
    <location>
        <begin position="192"/>
        <end position="236"/>
    </location>
</feature>
<dbReference type="GO" id="GO:0004526">
    <property type="term" value="F:ribonuclease P activity"/>
    <property type="evidence" value="ECO:0007669"/>
    <property type="project" value="InterPro"/>
</dbReference>
<evidence type="ECO:0000313" key="7">
    <source>
        <dbReference type="EMBL" id="CAG8545621.1"/>
    </source>
</evidence>
<reference evidence="7" key="1">
    <citation type="submission" date="2021-06" db="EMBL/GenBank/DDBJ databases">
        <authorList>
            <person name="Kallberg Y."/>
            <person name="Tangrot J."/>
            <person name="Rosling A."/>
        </authorList>
    </citation>
    <scope>NUCLEOTIDE SEQUENCE</scope>
    <source>
        <strain evidence="7">IA702</strain>
    </source>
</reference>
<evidence type="ECO:0000256" key="3">
    <source>
        <dbReference type="ARBA" id="ARBA00022759"/>
    </source>
</evidence>
<evidence type="ECO:0000256" key="1">
    <source>
        <dbReference type="ARBA" id="ARBA00022694"/>
    </source>
</evidence>
<dbReference type="GO" id="GO:0000049">
    <property type="term" value="F:tRNA binding"/>
    <property type="evidence" value="ECO:0007669"/>
    <property type="project" value="InterPro"/>
</dbReference>
<accession>A0A9N9AXW4</accession>
<feature type="region of interest" description="Disordered" evidence="6">
    <location>
        <begin position="1"/>
        <end position="22"/>
    </location>
</feature>
<dbReference type="InterPro" id="IPR000100">
    <property type="entry name" value="RNase_P"/>
</dbReference>
<organism evidence="7 8">
    <name type="scientific">Paraglomus occultum</name>
    <dbReference type="NCBI Taxonomy" id="144539"/>
    <lineage>
        <taxon>Eukaryota</taxon>
        <taxon>Fungi</taxon>
        <taxon>Fungi incertae sedis</taxon>
        <taxon>Mucoromycota</taxon>
        <taxon>Glomeromycotina</taxon>
        <taxon>Glomeromycetes</taxon>
        <taxon>Paraglomerales</taxon>
        <taxon>Paraglomeraceae</taxon>
        <taxon>Paraglomus</taxon>
    </lineage>
</organism>
<keyword evidence="1" id="KW-0819">tRNA processing</keyword>
<keyword evidence="3" id="KW-0255">Endonuclease</keyword>
<feature type="compositionally biased region" description="Basic and acidic residues" evidence="6">
    <location>
        <begin position="202"/>
        <end position="212"/>
    </location>
</feature>
<feature type="compositionally biased region" description="Polar residues" evidence="6">
    <location>
        <begin position="1"/>
        <end position="20"/>
    </location>
</feature>
<keyword evidence="4" id="KW-0378">Hydrolase</keyword>
<sequence length="236" mass="27032">MTLKRCSSSAIRPDTSTEASKSQEKSFVLPKYSYRRYRHVALDVKKHQKKGYKRLLHSLSASLINVIPDLYTKAKKTNDPIKTFRIQATCSKKKVSKLAVVRARIRRRIIHACRIVLPEHGRLRHDYLFFGKLDAYGAPWESLLSAVRESISNPGMYNPNAIPVGKIANRKDLFGQIKHDSVFGYWKKEKAGSEKLSNSEDQSQHDKSRKCGMENGGKQNKLTKAKTRNRFLIDDK</sequence>
<evidence type="ECO:0000256" key="5">
    <source>
        <dbReference type="ARBA" id="ARBA00022884"/>
    </source>
</evidence>
<name>A0A9N9AXW4_9GLOM</name>
<dbReference type="OrthoDB" id="2383663at2759"/>
<dbReference type="InterPro" id="IPR020568">
    <property type="entry name" value="Ribosomal_Su5_D2-typ_SF"/>
</dbReference>
<protein>
    <submittedName>
        <fullName evidence="7">2321_t:CDS:1</fullName>
    </submittedName>
</protein>
<evidence type="ECO:0000256" key="2">
    <source>
        <dbReference type="ARBA" id="ARBA00022722"/>
    </source>
</evidence>
<dbReference type="InterPro" id="IPR014721">
    <property type="entry name" value="Ribsml_uS5_D2-typ_fold_subgr"/>
</dbReference>
<proteinExistence type="predicted"/>
<dbReference type="Pfam" id="PF00825">
    <property type="entry name" value="Ribonuclease_P"/>
    <property type="match status" value="1"/>
</dbReference>
<dbReference type="Proteomes" id="UP000789572">
    <property type="component" value="Unassembled WGS sequence"/>
</dbReference>
<dbReference type="GO" id="GO:0008033">
    <property type="term" value="P:tRNA processing"/>
    <property type="evidence" value="ECO:0007669"/>
    <property type="project" value="UniProtKB-KW"/>
</dbReference>
<evidence type="ECO:0000256" key="4">
    <source>
        <dbReference type="ARBA" id="ARBA00022801"/>
    </source>
</evidence>